<dbReference type="Proteomes" id="UP000014254">
    <property type="component" value="Unassembled WGS sequence"/>
</dbReference>
<dbReference type="VEuPathDB" id="FungiDB:HMPREF1544_07872"/>
<name>S2J5C6_MUCC1</name>
<gene>
    <name evidence="1" type="ORF">HMPREF1544_07872</name>
</gene>
<evidence type="ECO:0000313" key="1">
    <source>
        <dbReference type="EMBL" id="EPB85331.1"/>
    </source>
</evidence>
<dbReference type="EMBL" id="KE124014">
    <property type="protein sequence ID" value="EPB85331.1"/>
    <property type="molecule type" value="Genomic_DNA"/>
</dbReference>
<reference evidence="2" key="1">
    <citation type="submission" date="2013-05" db="EMBL/GenBank/DDBJ databases">
        <title>The Genome sequence of Mucor circinelloides f. circinelloides 1006PhL.</title>
        <authorList>
            <consortium name="The Broad Institute Genomics Platform"/>
            <person name="Cuomo C."/>
            <person name="Earl A."/>
            <person name="Findley K."/>
            <person name="Lee S.C."/>
            <person name="Walker B."/>
            <person name="Young S."/>
            <person name="Zeng Q."/>
            <person name="Gargeya S."/>
            <person name="Fitzgerald M."/>
            <person name="Haas B."/>
            <person name="Abouelleil A."/>
            <person name="Allen A.W."/>
            <person name="Alvarado L."/>
            <person name="Arachchi H.M."/>
            <person name="Berlin A.M."/>
            <person name="Chapman S.B."/>
            <person name="Gainer-Dewar J."/>
            <person name="Goldberg J."/>
            <person name="Griggs A."/>
            <person name="Gujja S."/>
            <person name="Hansen M."/>
            <person name="Howarth C."/>
            <person name="Imamovic A."/>
            <person name="Ireland A."/>
            <person name="Larimer J."/>
            <person name="McCowan C."/>
            <person name="Murphy C."/>
            <person name="Pearson M."/>
            <person name="Poon T.W."/>
            <person name="Priest M."/>
            <person name="Roberts A."/>
            <person name="Saif S."/>
            <person name="Shea T."/>
            <person name="Sisk P."/>
            <person name="Sykes S."/>
            <person name="Wortman J."/>
            <person name="Nusbaum C."/>
            <person name="Birren B."/>
        </authorList>
    </citation>
    <scope>NUCLEOTIDE SEQUENCE [LARGE SCALE GENOMIC DNA]</scope>
    <source>
        <strain evidence="2">1006PhL</strain>
    </source>
</reference>
<sequence>MTSICFSSTLVRCRYGRLSSLNLCGQLCLWMALSEHTSNSTLQLPSMSSSITPPLPWLFL</sequence>
<protein>
    <submittedName>
        <fullName evidence="1">Uncharacterized protein</fullName>
    </submittedName>
</protein>
<keyword evidence="2" id="KW-1185">Reference proteome</keyword>
<organism evidence="1 2">
    <name type="scientific">Mucor circinelloides f. circinelloides (strain 1006PhL)</name>
    <name type="common">Mucormycosis agent</name>
    <name type="synonym">Calyptromyces circinelloides</name>
    <dbReference type="NCBI Taxonomy" id="1220926"/>
    <lineage>
        <taxon>Eukaryota</taxon>
        <taxon>Fungi</taxon>
        <taxon>Fungi incertae sedis</taxon>
        <taxon>Mucoromycota</taxon>
        <taxon>Mucoromycotina</taxon>
        <taxon>Mucoromycetes</taxon>
        <taxon>Mucorales</taxon>
        <taxon>Mucorineae</taxon>
        <taxon>Mucoraceae</taxon>
        <taxon>Mucor</taxon>
    </lineage>
</organism>
<evidence type="ECO:0000313" key="2">
    <source>
        <dbReference type="Proteomes" id="UP000014254"/>
    </source>
</evidence>
<dbReference type="InParanoid" id="S2J5C6"/>
<accession>S2J5C6</accession>
<dbReference type="AlphaFoldDB" id="S2J5C6"/>
<proteinExistence type="predicted"/>